<dbReference type="EMBL" id="WUMU01000024">
    <property type="protein sequence ID" value="MXN20195.1"/>
    <property type="molecule type" value="Genomic_DNA"/>
</dbReference>
<dbReference type="AlphaFoldDB" id="A0A6L7G834"/>
<sequence length="97" mass="9887">MARIIGGRDTSHSPAIAALRGDPAGFVSAARTKASPDRIARTSPCTPKKTAPVTGAFTPERHAVPHGGTPKDFPTTCKVAPPCTGPISKRVGKDSGA</sequence>
<dbReference type="RefSeq" id="WP_160896319.1">
    <property type="nucleotide sequence ID" value="NZ_WUMU01000024.1"/>
</dbReference>
<comment type="caution">
    <text evidence="2">The sequence shown here is derived from an EMBL/GenBank/DDBJ whole genome shotgun (WGS) entry which is preliminary data.</text>
</comment>
<accession>A0A6L7G834</accession>
<evidence type="ECO:0000313" key="2">
    <source>
        <dbReference type="EMBL" id="MXN20195.1"/>
    </source>
</evidence>
<feature type="region of interest" description="Disordered" evidence="1">
    <location>
        <begin position="33"/>
        <end position="97"/>
    </location>
</feature>
<evidence type="ECO:0000313" key="3">
    <source>
        <dbReference type="Proteomes" id="UP000477911"/>
    </source>
</evidence>
<dbReference type="Proteomes" id="UP000477911">
    <property type="component" value="Unassembled WGS sequence"/>
</dbReference>
<reference evidence="2 3" key="1">
    <citation type="submission" date="2019-12" db="EMBL/GenBank/DDBJ databases">
        <authorList>
            <person name="Li M."/>
        </authorList>
    </citation>
    <scope>NUCLEOTIDE SEQUENCE [LARGE SCALE GENOMIC DNA]</scope>
    <source>
        <strain evidence="2 3">GBMRC 2024</strain>
    </source>
</reference>
<organism evidence="2 3">
    <name type="scientific">Pseudooceanicola albus</name>
    <dbReference type="NCBI Taxonomy" id="2692189"/>
    <lineage>
        <taxon>Bacteria</taxon>
        <taxon>Pseudomonadati</taxon>
        <taxon>Pseudomonadota</taxon>
        <taxon>Alphaproteobacteria</taxon>
        <taxon>Rhodobacterales</taxon>
        <taxon>Paracoccaceae</taxon>
        <taxon>Pseudooceanicola</taxon>
    </lineage>
</organism>
<protein>
    <submittedName>
        <fullName evidence="2">Uncharacterized protein</fullName>
    </submittedName>
</protein>
<evidence type="ECO:0000256" key="1">
    <source>
        <dbReference type="SAM" id="MobiDB-lite"/>
    </source>
</evidence>
<proteinExistence type="predicted"/>
<keyword evidence="3" id="KW-1185">Reference proteome</keyword>
<gene>
    <name evidence="2" type="ORF">GR170_20355</name>
</gene>
<name>A0A6L7G834_9RHOB</name>